<evidence type="ECO:0000313" key="2">
    <source>
        <dbReference type="EMBL" id="REC56687.1"/>
    </source>
</evidence>
<dbReference type="OrthoDB" id="9796652at2"/>
<name>A0A3D9BT66_9RHOB</name>
<dbReference type="PROSITE" id="PS00061">
    <property type="entry name" value="ADH_SHORT"/>
    <property type="match status" value="1"/>
</dbReference>
<dbReference type="RefSeq" id="WP_115979593.1">
    <property type="nucleotide sequence ID" value="NZ_QOHR01000010.1"/>
</dbReference>
<dbReference type="PANTHER" id="PTHR42760:SF135">
    <property type="entry name" value="BLL7886 PROTEIN"/>
    <property type="match status" value="1"/>
</dbReference>
<dbReference type="AlphaFoldDB" id="A0A3D9BT66"/>
<comment type="similarity">
    <text evidence="1">Belongs to the short-chain dehydrogenases/reductases (SDR) family.</text>
</comment>
<dbReference type="InterPro" id="IPR020904">
    <property type="entry name" value="Sc_DH/Rdtase_CS"/>
</dbReference>
<dbReference type="Pfam" id="PF13561">
    <property type="entry name" value="adh_short_C2"/>
    <property type="match status" value="1"/>
</dbReference>
<dbReference type="SUPFAM" id="SSF51735">
    <property type="entry name" value="NAD(P)-binding Rossmann-fold domains"/>
    <property type="match status" value="1"/>
</dbReference>
<dbReference type="EMBL" id="QOHR01000010">
    <property type="protein sequence ID" value="REC56687.1"/>
    <property type="molecule type" value="Genomic_DNA"/>
</dbReference>
<proteinExistence type="inferred from homology"/>
<evidence type="ECO:0000256" key="1">
    <source>
        <dbReference type="ARBA" id="ARBA00006484"/>
    </source>
</evidence>
<dbReference type="FunFam" id="3.40.50.720:FF:000084">
    <property type="entry name" value="Short-chain dehydrogenase reductase"/>
    <property type="match status" value="1"/>
</dbReference>
<dbReference type="PANTHER" id="PTHR42760">
    <property type="entry name" value="SHORT-CHAIN DEHYDROGENASES/REDUCTASES FAMILY MEMBER"/>
    <property type="match status" value="1"/>
</dbReference>
<evidence type="ECO:0000313" key="3">
    <source>
        <dbReference type="Proteomes" id="UP000257131"/>
    </source>
</evidence>
<dbReference type="InterPro" id="IPR002347">
    <property type="entry name" value="SDR_fam"/>
</dbReference>
<comment type="caution">
    <text evidence="2">The sequence shown here is derived from an EMBL/GenBank/DDBJ whole genome shotgun (WGS) entry which is preliminary data.</text>
</comment>
<protein>
    <submittedName>
        <fullName evidence="2">SDR family NAD(P)-dependent oxidoreductase</fullName>
    </submittedName>
</protein>
<gene>
    <name evidence="2" type="ORF">DRV84_09210</name>
</gene>
<dbReference type="CDD" id="cd05233">
    <property type="entry name" value="SDR_c"/>
    <property type="match status" value="1"/>
</dbReference>
<dbReference type="GO" id="GO:0016616">
    <property type="term" value="F:oxidoreductase activity, acting on the CH-OH group of donors, NAD or NADP as acceptor"/>
    <property type="evidence" value="ECO:0007669"/>
    <property type="project" value="TreeGrafter"/>
</dbReference>
<dbReference type="PRINTS" id="PR00080">
    <property type="entry name" value="SDRFAMILY"/>
</dbReference>
<accession>A0A3D9BT66</accession>
<dbReference type="Gene3D" id="3.40.50.720">
    <property type="entry name" value="NAD(P)-binding Rossmann-like Domain"/>
    <property type="match status" value="1"/>
</dbReference>
<reference evidence="2 3" key="1">
    <citation type="journal article" date="2017" name="Int. J. Syst. Evol. Microbiol.">
        <title>Rhodosalinus sediminis gen. nov., sp. nov., isolated from marine saltern.</title>
        <authorList>
            <person name="Guo L.Y."/>
            <person name="Ling S.K."/>
            <person name="Li C.M."/>
            <person name="Chen G.J."/>
            <person name="Du Z.J."/>
        </authorList>
    </citation>
    <scope>NUCLEOTIDE SEQUENCE [LARGE SCALE GENOMIC DNA]</scope>
    <source>
        <strain evidence="2 3">WDN1C137</strain>
    </source>
</reference>
<dbReference type="Proteomes" id="UP000257131">
    <property type="component" value="Unassembled WGS sequence"/>
</dbReference>
<organism evidence="2 3">
    <name type="scientific">Rhodosalinus sediminis</name>
    <dbReference type="NCBI Taxonomy" id="1940533"/>
    <lineage>
        <taxon>Bacteria</taxon>
        <taxon>Pseudomonadati</taxon>
        <taxon>Pseudomonadota</taxon>
        <taxon>Alphaproteobacteria</taxon>
        <taxon>Rhodobacterales</taxon>
        <taxon>Paracoccaceae</taxon>
        <taxon>Rhodosalinus</taxon>
    </lineage>
</organism>
<dbReference type="PRINTS" id="PR00081">
    <property type="entry name" value="GDHRDH"/>
</dbReference>
<dbReference type="GO" id="GO:0030497">
    <property type="term" value="P:fatty acid elongation"/>
    <property type="evidence" value="ECO:0007669"/>
    <property type="project" value="TreeGrafter"/>
</dbReference>
<keyword evidence="3" id="KW-1185">Reference proteome</keyword>
<dbReference type="InterPro" id="IPR036291">
    <property type="entry name" value="NAD(P)-bd_dom_sf"/>
</dbReference>
<sequence length="249" mass="25345">MQWPGLDGRRALVTGASSGLGAHFARLLAAQGVRVTAAARRADKVAALCEAIAAEGGAAEALALDVTDAQAVAAALDGAAFDIVINNAGVAASAPALDHDAATIDRVIDTNLKGAFHVARAAAAAMAAAGRPGVIVNVASILGLRVAGHVSAYAASKAGLVQLTRALAVEWARHDIRVNALCPGYIETEINREFFASDAGQALIRRVPQRRLGQPEDLDGPLLLMVSDLGRSMTGTELVVDGGHAAAPI</sequence>